<dbReference type="InterPro" id="IPR021234">
    <property type="entry name" value="DUF2827"/>
</dbReference>
<sequence length="380" mass="43431">MTKRGIRIGITIGMRDSAESLWVNGIKQNALYLAKMFQQSPRRHEVMLVNTTDIDVTGDLPWDKRSFPTRSFQDAKDSVDVLIELGGQISERQTRYLKERGAKVVSYCCGPEYVQMIEAMIFGRRMCDSVFINQEYDAVWVIPQVMETSAAFLGSLRRMPVVEVPFVWDPMCLEMRTRDLPFEGQYRPRAAAKRLTVMEPNIDVLKFCLYPLLIAEEAFRKVPDAIEYMHVTNAEHLARRSPEFIGIAQYLDLVRQSKVSFVGRYDTPSFLSENTDVVVSHQWGLALNYFYFDACWNGFPLVHNAQLCADLGYFYPGNDVQAGAARLIDVLQHHDDDWEAYRTTQRRVIGSFLATNPEVVASYDVLLDVLMSDRSVKCAG</sequence>
<comment type="caution">
    <text evidence="1">The sequence shown here is derived from an EMBL/GenBank/DDBJ whole genome shotgun (WGS) entry which is preliminary data.</text>
</comment>
<evidence type="ECO:0000313" key="1">
    <source>
        <dbReference type="EMBL" id="RBB32237.1"/>
    </source>
</evidence>
<protein>
    <submittedName>
        <fullName evidence="1">DUF2827 domain-containing protein</fullName>
    </submittedName>
</protein>
<evidence type="ECO:0000313" key="2">
    <source>
        <dbReference type="Proteomes" id="UP000252458"/>
    </source>
</evidence>
<dbReference type="Pfam" id="PF10933">
    <property type="entry name" value="DUF2827"/>
    <property type="match status" value="1"/>
</dbReference>
<accession>A0A365QHI7</accession>
<reference evidence="1 2" key="1">
    <citation type="submission" date="2018-06" db="EMBL/GenBank/DDBJ databases">
        <title>Draft genome sequence of Burkholderia reimsis strain BE51 isolated from a French agricultural soil.</title>
        <authorList>
            <person name="Esmaeel Q."/>
        </authorList>
    </citation>
    <scope>NUCLEOTIDE SEQUENCE [LARGE SCALE GENOMIC DNA]</scope>
    <source>
        <strain evidence="1 2">BE51</strain>
    </source>
</reference>
<dbReference type="RefSeq" id="WP_113047939.1">
    <property type="nucleotide sequence ID" value="NZ_QMFZ01000064.1"/>
</dbReference>
<proteinExistence type="predicted"/>
<keyword evidence="2" id="KW-1185">Reference proteome</keyword>
<gene>
    <name evidence="1" type="ORF">DPV79_39085</name>
</gene>
<organism evidence="1 2">
    <name type="scientific">Burkholderia reimsis</name>
    <dbReference type="NCBI Taxonomy" id="2234132"/>
    <lineage>
        <taxon>Bacteria</taxon>
        <taxon>Pseudomonadati</taxon>
        <taxon>Pseudomonadota</taxon>
        <taxon>Betaproteobacteria</taxon>
        <taxon>Burkholderiales</taxon>
        <taxon>Burkholderiaceae</taxon>
        <taxon>Burkholderia</taxon>
    </lineage>
</organism>
<dbReference type="EMBL" id="QMFZ01000064">
    <property type="protein sequence ID" value="RBB32237.1"/>
    <property type="molecule type" value="Genomic_DNA"/>
</dbReference>
<dbReference type="AlphaFoldDB" id="A0A365QHI7"/>
<name>A0A365QHI7_9BURK</name>
<dbReference type="Proteomes" id="UP000252458">
    <property type="component" value="Unassembled WGS sequence"/>
</dbReference>